<accession>A0A8H6RRZ4</accession>
<dbReference type="SUPFAM" id="SSF57903">
    <property type="entry name" value="FYVE/PHD zinc finger"/>
    <property type="match status" value="1"/>
</dbReference>
<feature type="compositionally biased region" description="Polar residues" evidence="1">
    <location>
        <begin position="59"/>
        <end position="68"/>
    </location>
</feature>
<protein>
    <recommendedName>
        <fullName evidence="4">PHD-type domain-containing protein</fullName>
    </recommendedName>
</protein>
<keyword evidence="3" id="KW-1185">Reference proteome</keyword>
<evidence type="ECO:0000256" key="1">
    <source>
        <dbReference type="SAM" id="MobiDB-lite"/>
    </source>
</evidence>
<dbReference type="InterPro" id="IPR013083">
    <property type="entry name" value="Znf_RING/FYVE/PHD"/>
</dbReference>
<dbReference type="InterPro" id="IPR011011">
    <property type="entry name" value="Znf_FYVE_PHD"/>
</dbReference>
<sequence length="223" mass="24794">MTSDDARPDEGMAITSQAATAMDLAQNTALPNFSPNSSTPRKNKRRTNADPEDAYTLSKRASTSKPAHSSNPRRRNRSSIGLSQSYAFKLDDSEDEDYKVPGKSARTKQPRRRGTRTSARRNTEAEGDSDGGPFIYGPDSEKRMCAMNCDRWDEEEMLTCAGNACQEVERKFHIQCVGFRNMPPMLRDGGEGVKWYCFDCRMENGVGSKMNGIVVEVGEGEDQ</sequence>
<gene>
    <name evidence="2" type="ORF">HII31_01763</name>
</gene>
<proteinExistence type="predicted"/>
<evidence type="ECO:0000313" key="2">
    <source>
        <dbReference type="EMBL" id="KAF7196845.1"/>
    </source>
</evidence>
<feature type="compositionally biased region" description="Polar residues" evidence="1">
    <location>
        <begin position="25"/>
        <end position="40"/>
    </location>
</feature>
<dbReference type="Gene3D" id="3.30.40.10">
    <property type="entry name" value="Zinc/RING finger domain, C3HC4 (zinc finger)"/>
    <property type="match status" value="1"/>
</dbReference>
<reference evidence="2" key="1">
    <citation type="submission" date="2020-04" db="EMBL/GenBank/DDBJ databases">
        <title>Draft genome resource of the tomato pathogen Pseudocercospora fuligena.</title>
        <authorList>
            <person name="Zaccaron A."/>
        </authorList>
    </citation>
    <scope>NUCLEOTIDE SEQUENCE</scope>
    <source>
        <strain evidence="2">PF001</strain>
    </source>
</reference>
<dbReference type="AlphaFoldDB" id="A0A8H6RRZ4"/>
<dbReference type="EMBL" id="JABCIY010000022">
    <property type="protein sequence ID" value="KAF7196845.1"/>
    <property type="molecule type" value="Genomic_DNA"/>
</dbReference>
<organism evidence="2 3">
    <name type="scientific">Pseudocercospora fuligena</name>
    <dbReference type="NCBI Taxonomy" id="685502"/>
    <lineage>
        <taxon>Eukaryota</taxon>
        <taxon>Fungi</taxon>
        <taxon>Dikarya</taxon>
        <taxon>Ascomycota</taxon>
        <taxon>Pezizomycotina</taxon>
        <taxon>Dothideomycetes</taxon>
        <taxon>Dothideomycetidae</taxon>
        <taxon>Mycosphaerellales</taxon>
        <taxon>Mycosphaerellaceae</taxon>
        <taxon>Pseudocercospora</taxon>
    </lineage>
</organism>
<name>A0A8H6RRZ4_9PEZI</name>
<dbReference type="OrthoDB" id="3648136at2759"/>
<evidence type="ECO:0000313" key="3">
    <source>
        <dbReference type="Proteomes" id="UP000660729"/>
    </source>
</evidence>
<evidence type="ECO:0008006" key="4">
    <source>
        <dbReference type="Google" id="ProtNLM"/>
    </source>
</evidence>
<comment type="caution">
    <text evidence="2">The sequence shown here is derived from an EMBL/GenBank/DDBJ whole genome shotgun (WGS) entry which is preliminary data.</text>
</comment>
<feature type="region of interest" description="Disordered" evidence="1">
    <location>
        <begin position="25"/>
        <end position="135"/>
    </location>
</feature>
<feature type="compositionally biased region" description="Basic residues" evidence="1">
    <location>
        <begin position="105"/>
        <end position="119"/>
    </location>
</feature>
<dbReference type="Proteomes" id="UP000660729">
    <property type="component" value="Unassembled WGS sequence"/>
</dbReference>